<comment type="caution">
    <text evidence="3">The sequence shown here is derived from an EMBL/GenBank/DDBJ whole genome shotgun (WGS) entry which is preliminary data.</text>
</comment>
<dbReference type="EMBL" id="JAUIZM010000001">
    <property type="protein sequence ID" value="KAK1403527.1"/>
    <property type="molecule type" value="Genomic_DNA"/>
</dbReference>
<feature type="region of interest" description="Disordered" evidence="1">
    <location>
        <begin position="447"/>
        <end position="497"/>
    </location>
</feature>
<feature type="region of interest" description="Disordered" evidence="1">
    <location>
        <begin position="134"/>
        <end position="168"/>
    </location>
</feature>
<reference evidence="3" key="2">
    <citation type="submission" date="2023-05" db="EMBL/GenBank/DDBJ databases">
        <authorList>
            <person name="Schelkunov M.I."/>
        </authorList>
    </citation>
    <scope>NUCLEOTIDE SEQUENCE</scope>
    <source>
        <strain evidence="3">Hsosn_3</strain>
        <tissue evidence="3">Leaf</tissue>
    </source>
</reference>
<organism evidence="3 4">
    <name type="scientific">Heracleum sosnowskyi</name>
    <dbReference type="NCBI Taxonomy" id="360622"/>
    <lineage>
        <taxon>Eukaryota</taxon>
        <taxon>Viridiplantae</taxon>
        <taxon>Streptophyta</taxon>
        <taxon>Embryophyta</taxon>
        <taxon>Tracheophyta</taxon>
        <taxon>Spermatophyta</taxon>
        <taxon>Magnoliopsida</taxon>
        <taxon>eudicotyledons</taxon>
        <taxon>Gunneridae</taxon>
        <taxon>Pentapetalae</taxon>
        <taxon>asterids</taxon>
        <taxon>campanulids</taxon>
        <taxon>Apiales</taxon>
        <taxon>Apiaceae</taxon>
        <taxon>Apioideae</taxon>
        <taxon>apioid superclade</taxon>
        <taxon>Tordylieae</taxon>
        <taxon>Tordyliinae</taxon>
        <taxon>Heracleum</taxon>
    </lineage>
</organism>
<evidence type="ECO:0000259" key="2">
    <source>
        <dbReference type="Pfam" id="PF13963"/>
    </source>
</evidence>
<dbReference type="Pfam" id="PF13963">
    <property type="entry name" value="Transpos_assoc"/>
    <property type="match status" value="1"/>
</dbReference>
<feature type="domain" description="Transposase-associated" evidence="2">
    <location>
        <begin position="49"/>
        <end position="128"/>
    </location>
</feature>
<name>A0AAD8JJ88_9APIA</name>
<dbReference type="InterPro" id="IPR029480">
    <property type="entry name" value="Transpos_assoc"/>
</dbReference>
<dbReference type="AlphaFoldDB" id="A0AAD8JJ88"/>
<evidence type="ECO:0000256" key="1">
    <source>
        <dbReference type="SAM" id="MobiDB-lite"/>
    </source>
</evidence>
<dbReference type="PANTHER" id="PTHR33144">
    <property type="entry name" value="OS10G0409366 PROTEIN-RELATED"/>
    <property type="match status" value="1"/>
</dbReference>
<protein>
    <recommendedName>
        <fullName evidence="2">Transposase-associated domain-containing protein</fullName>
    </recommendedName>
</protein>
<gene>
    <name evidence="3" type="ORF">POM88_003132</name>
</gene>
<dbReference type="Proteomes" id="UP001237642">
    <property type="component" value="Unassembled WGS sequence"/>
</dbReference>
<dbReference type="Pfam" id="PF03004">
    <property type="entry name" value="Transposase_24"/>
    <property type="match status" value="1"/>
</dbReference>
<evidence type="ECO:0000313" key="3">
    <source>
        <dbReference type="EMBL" id="KAK1403527.1"/>
    </source>
</evidence>
<feature type="region of interest" description="Disordered" evidence="1">
    <location>
        <begin position="348"/>
        <end position="369"/>
    </location>
</feature>
<feature type="compositionally biased region" description="Basic and acidic residues" evidence="1">
    <location>
        <begin position="140"/>
        <end position="149"/>
    </location>
</feature>
<feature type="compositionally biased region" description="Basic and acidic residues" evidence="1">
    <location>
        <begin position="159"/>
        <end position="168"/>
    </location>
</feature>
<sequence length="497" mass="56831">MPKEAVDFHFFTSTHPSHSLLRFFTFWSSKISTNASFYLISFIKMSSNRSWISRPNQRGVNGLSQDFLNGINEFISFAERNCKETDGRIRCPCCTCCNSTLKSLDEVRFDIVSNGFLPNYTYWDSHGEGDEDLYFSESDEGSHSSGSRDEIDDDDDDHDAYYDFDPKHGTKNDAREALNTHMRRNMRKTLCNERKRILKIIKERGGSFLEHRPRYYSEVVWKPICEHWESPKFEKKSDAAKEAREHQKIPHTSGAISFQRRAWDIRDKTGNEPKLYDLFLRWHTKDKENKEFTSQAVRIIVEQYLAKCREQNVDPSEAPIDTWVEVVGVRKNVIIGLPRTSAYEVIPLPPTSGKKRRRRSVDDESGASTGRSIIQHIADDLVMQAVDRTVAFARAHPHEFDLAPEQVNMLAQSVAEGASDLPSDHPLTMATMRELVQVMVSVLGDVYGSNRPTSNCKKGKSIARQDEHRSDDDDGGQSPRPGRSRSGDRNGIWIRGD</sequence>
<dbReference type="InterPro" id="IPR004252">
    <property type="entry name" value="Probable_transposase_24"/>
</dbReference>
<evidence type="ECO:0000313" key="4">
    <source>
        <dbReference type="Proteomes" id="UP001237642"/>
    </source>
</evidence>
<reference evidence="3" key="1">
    <citation type="submission" date="2023-02" db="EMBL/GenBank/DDBJ databases">
        <title>Genome of toxic invasive species Heracleum sosnowskyi carries increased number of genes despite the absence of recent whole-genome duplications.</title>
        <authorList>
            <person name="Schelkunov M."/>
            <person name="Shtratnikova V."/>
            <person name="Makarenko M."/>
            <person name="Klepikova A."/>
            <person name="Omelchenko D."/>
            <person name="Novikova G."/>
            <person name="Obukhova E."/>
            <person name="Bogdanov V."/>
            <person name="Penin A."/>
            <person name="Logacheva M."/>
        </authorList>
    </citation>
    <scope>NUCLEOTIDE SEQUENCE</scope>
    <source>
        <strain evidence="3">Hsosn_3</strain>
        <tissue evidence="3">Leaf</tissue>
    </source>
</reference>
<accession>A0AAD8JJ88</accession>
<dbReference type="PANTHER" id="PTHR33144:SF25">
    <property type="entry name" value="DUF4216 DOMAIN-CONTAINING PROTEIN"/>
    <property type="match status" value="1"/>
</dbReference>
<proteinExistence type="predicted"/>
<keyword evidence="4" id="KW-1185">Reference proteome</keyword>